<proteinExistence type="inferred from homology"/>
<organism evidence="6 7">
    <name type="scientific">Candidatus Roizmanbacteria bacterium RIFCSPHIGHO2_12_FULL_33_9</name>
    <dbReference type="NCBI Taxonomy" id="1802045"/>
    <lineage>
        <taxon>Bacteria</taxon>
        <taxon>Candidatus Roizmaniibacteriota</taxon>
    </lineage>
</organism>
<dbReference type="InterPro" id="IPR003439">
    <property type="entry name" value="ABC_transporter-like_ATP-bd"/>
</dbReference>
<evidence type="ECO:0000256" key="1">
    <source>
        <dbReference type="ARBA" id="ARBA00005417"/>
    </source>
</evidence>
<comment type="similarity">
    <text evidence="1">Belongs to the ABC transporter superfamily.</text>
</comment>
<reference evidence="6 7" key="1">
    <citation type="journal article" date="2016" name="Nat. Commun.">
        <title>Thousands of microbial genomes shed light on interconnected biogeochemical processes in an aquifer system.</title>
        <authorList>
            <person name="Anantharaman K."/>
            <person name="Brown C.T."/>
            <person name="Hug L.A."/>
            <person name="Sharon I."/>
            <person name="Castelle C.J."/>
            <person name="Probst A.J."/>
            <person name="Thomas B.C."/>
            <person name="Singh A."/>
            <person name="Wilkins M.J."/>
            <person name="Karaoz U."/>
            <person name="Brodie E.L."/>
            <person name="Williams K.H."/>
            <person name="Hubbard S.S."/>
            <person name="Banfield J.F."/>
        </authorList>
    </citation>
    <scope>NUCLEOTIDE SEQUENCE [LARGE SCALE GENOMIC DNA]</scope>
</reference>
<feature type="non-terminal residue" evidence="6">
    <location>
        <position position="223"/>
    </location>
</feature>
<evidence type="ECO:0000256" key="2">
    <source>
        <dbReference type="ARBA" id="ARBA00022448"/>
    </source>
</evidence>
<dbReference type="InterPro" id="IPR027417">
    <property type="entry name" value="P-loop_NTPase"/>
</dbReference>
<dbReference type="PANTHER" id="PTHR42711">
    <property type="entry name" value="ABC TRANSPORTER ATP-BINDING PROTEIN"/>
    <property type="match status" value="1"/>
</dbReference>
<dbReference type="InterPro" id="IPR003593">
    <property type="entry name" value="AAA+_ATPase"/>
</dbReference>
<dbReference type="GO" id="GO:0005524">
    <property type="term" value="F:ATP binding"/>
    <property type="evidence" value="ECO:0007669"/>
    <property type="project" value="UniProtKB-KW"/>
</dbReference>
<accession>A0A1F7HIN6</accession>
<evidence type="ECO:0000313" key="7">
    <source>
        <dbReference type="Proteomes" id="UP000177199"/>
    </source>
</evidence>
<evidence type="ECO:0000313" key="6">
    <source>
        <dbReference type="EMBL" id="OGK31088.1"/>
    </source>
</evidence>
<keyword evidence="4" id="KW-0067">ATP-binding</keyword>
<dbReference type="Pfam" id="PF00005">
    <property type="entry name" value="ABC_tran"/>
    <property type="match status" value="1"/>
</dbReference>
<dbReference type="PANTHER" id="PTHR42711:SF5">
    <property type="entry name" value="ABC TRANSPORTER ATP-BINDING PROTEIN NATA"/>
    <property type="match status" value="1"/>
</dbReference>
<dbReference type="PROSITE" id="PS50893">
    <property type="entry name" value="ABC_TRANSPORTER_2"/>
    <property type="match status" value="1"/>
</dbReference>
<dbReference type="SMART" id="SM00382">
    <property type="entry name" value="AAA"/>
    <property type="match status" value="1"/>
</dbReference>
<dbReference type="PROSITE" id="PS00211">
    <property type="entry name" value="ABC_TRANSPORTER_1"/>
    <property type="match status" value="1"/>
</dbReference>
<dbReference type="InterPro" id="IPR050763">
    <property type="entry name" value="ABC_transporter_ATP-binding"/>
</dbReference>
<sequence>MSKNILEVRNLVKNYGKYTAVDGISFDVPKGKVIGFLGPNGAGKTTTIQVLLGITLANGGSVSYFGKDFFKNRSYCLQRINFTSSFNNLQGRTSVFENLLVYSFLYNVKNPRKKIKELIEYFEISSLINKRYYDLSSGQKTRVNVIKSLLNNPDLILMDEPTASLDPDIADKVLSLIENLRKSRGVSILYTSHDMAEVARICDEVIFLDKGKIIAKDTPLGLT</sequence>
<dbReference type="AlphaFoldDB" id="A0A1F7HIN6"/>
<protein>
    <recommendedName>
        <fullName evidence="5">ABC transporter domain-containing protein</fullName>
    </recommendedName>
</protein>
<evidence type="ECO:0000259" key="5">
    <source>
        <dbReference type="PROSITE" id="PS50893"/>
    </source>
</evidence>
<dbReference type="SUPFAM" id="SSF52540">
    <property type="entry name" value="P-loop containing nucleoside triphosphate hydrolases"/>
    <property type="match status" value="1"/>
</dbReference>
<dbReference type="Proteomes" id="UP000177199">
    <property type="component" value="Unassembled WGS sequence"/>
</dbReference>
<dbReference type="GO" id="GO:0016887">
    <property type="term" value="F:ATP hydrolysis activity"/>
    <property type="evidence" value="ECO:0007669"/>
    <property type="project" value="InterPro"/>
</dbReference>
<name>A0A1F7HIN6_9BACT</name>
<gene>
    <name evidence="6" type="ORF">A3F29_03750</name>
</gene>
<feature type="domain" description="ABC transporter" evidence="5">
    <location>
        <begin position="6"/>
        <end position="223"/>
    </location>
</feature>
<dbReference type="InterPro" id="IPR017871">
    <property type="entry name" value="ABC_transporter-like_CS"/>
</dbReference>
<dbReference type="Gene3D" id="3.40.50.300">
    <property type="entry name" value="P-loop containing nucleotide triphosphate hydrolases"/>
    <property type="match status" value="1"/>
</dbReference>
<evidence type="ECO:0000256" key="3">
    <source>
        <dbReference type="ARBA" id="ARBA00022741"/>
    </source>
</evidence>
<dbReference type="EMBL" id="MFZV01000026">
    <property type="protein sequence ID" value="OGK31088.1"/>
    <property type="molecule type" value="Genomic_DNA"/>
</dbReference>
<keyword evidence="3" id="KW-0547">Nucleotide-binding</keyword>
<dbReference type="CDD" id="cd03230">
    <property type="entry name" value="ABC_DR_subfamily_A"/>
    <property type="match status" value="1"/>
</dbReference>
<evidence type="ECO:0000256" key="4">
    <source>
        <dbReference type="ARBA" id="ARBA00022840"/>
    </source>
</evidence>
<comment type="caution">
    <text evidence="6">The sequence shown here is derived from an EMBL/GenBank/DDBJ whole genome shotgun (WGS) entry which is preliminary data.</text>
</comment>
<keyword evidence="2" id="KW-0813">Transport</keyword>